<dbReference type="AlphaFoldDB" id="A0A8H6I5F3"/>
<dbReference type="OrthoDB" id="3023006at2759"/>
<protein>
    <recommendedName>
        <fullName evidence="3">F-box domain-containing protein</fullName>
    </recommendedName>
</protein>
<dbReference type="Gene3D" id="1.20.1280.50">
    <property type="match status" value="1"/>
</dbReference>
<keyword evidence="2" id="KW-1185">Reference proteome</keyword>
<sequence>MTLSPIDTIPNELLCTIFALAHALSYSDGHLCPRIPTEVAMSVVCKNWRSIALSSPSLWSVYRCIKPSSKALQSELKRLETYLKRSDETDIELSFNFIGLHGFTDSQIVSQLLHSTLPHIARWICFVAISDGQDQALVPFHHPLKSLRAPKLRHVDIRTGAWHDYRRLGWDTEPHWNPKMFHGELCAIEYLRLDTCAIMARFRPRLETLVHFMMEEGPGPHALRLGICLLFSNFVQVLSAPNIETISIWGTNYEWWPSQPLPATTIQANRLKHFRYGNNVTMSPLMFFLNRVSAPLLESITIQKISLSNQASEMDHPEDDYIDYAFPSFRSLYLIDVDVACLAVAVPPGIDWLTEIILETPIPRLSQTTRLATHLTIATRATSCGNTDIPLFIDLLPGRRMGHFAESPSLPSMWPQAQDLALHFPPSVFAANNLSWKDTWSKVDRLYLAPPTSNNPWPDPEDLSAGGRNIAVKGLQALGHTQWPPGSYQWASCDKTIDVFLRNTAF</sequence>
<reference evidence="1 2" key="1">
    <citation type="submission" date="2020-07" db="EMBL/GenBank/DDBJ databases">
        <title>Comparative genomics of pyrophilous fungi reveals a link between fire events and developmental genes.</title>
        <authorList>
            <consortium name="DOE Joint Genome Institute"/>
            <person name="Steindorff A.S."/>
            <person name="Carver A."/>
            <person name="Calhoun S."/>
            <person name="Stillman K."/>
            <person name="Liu H."/>
            <person name="Lipzen A."/>
            <person name="Pangilinan J."/>
            <person name="Labutti K."/>
            <person name="Bruns T.D."/>
            <person name="Grigoriev I.V."/>
        </authorList>
    </citation>
    <scope>NUCLEOTIDE SEQUENCE [LARGE SCALE GENOMIC DNA]</scope>
    <source>
        <strain evidence="1 2">CBS 144469</strain>
    </source>
</reference>
<evidence type="ECO:0000313" key="1">
    <source>
        <dbReference type="EMBL" id="KAF6758212.1"/>
    </source>
</evidence>
<dbReference type="EMBL" id="JACGCI010000019">
    <property type="protein sequence ID" value="KAF6758212.1"/>
    <property type="molecule type" value="Genomic_DNA"/>
</dbReference>
<gene>
    <name evidence="1" type="ORF">DFP72DRAFT_188777</name>
</gene>
<name>A0A8H6I5F3_9AGAR</name>
<accession>A0A8H6I5F3</accession>
<comment type="caution">
    <text evidence="1">The sequence shown here is derived from an EMBL/GenBank/DDBJ whole genome shotgun (WGS) entry which is preliminary data.</text>
</comment>
<evidence type="ECO:0008006" key="3">
    <source>
        <dbReference type="Google" id="ProtNLM"/>
    </source>
</evidence>
<organism evidence="1 2">
    <name type="scientific">Ephemerocybe angulata</name>
    <dbReference type="NCBI Taxonomy" id="980116"/>
    <lineage>
        <taxon>Eukaryota</taxon>
        <taxon>Fungi</taxon>
        <taxon>Dikarya</taxon>
        <taxon>Basidiomycota</taxon>
        <taxon>Agaricomycotina</taxon>
        <taxon>Agaricomycetes</taxon>
        <taxon>Agaricomycetidae</taxon>
        <taxon>Agaricales</taxon>
        <taxon>Agaricineae</taxon>
        <taxon>Psathyrellaceae</taxon>
        <taxon>Ephemerocybe</taxon>
    </lineage>
</organism>
<dbReference type="Proteomes" id="UP000521943">
    <property type="component" value="Unassembled WGS sequence"/>
</dbReference>
<proteinExistence type="predicted"/>
<evidence type="ECO:0000313" key="2">
    <source>
        <dbReference type="Proteomes" id="UP000521943"/>
    </source>
</evidence>